<reference evidence="1 2" key="1">
    <citation type="submission" date="2016-11" db="EMBL/GenBank/DDBJ databases">
        <title>The macronuclear genome of Stentor coeruleus: a giant cell with tiny introns.</title>
        <authorList>
            <person name="Slabodnick M."/>
            <person name="Ruby J.G."/>
            <person name="Reiff S.B."/>
            <person name="Swart E.C."/>
            <person name="Gosai S."/>
            <person name="Prabakaran S."/>
            <person name="Witkowska E."/>
            <person name="Larue G.E."/>
            <person name="Fisher S."/>
            <person name="Freeman R.M."/>
            <person name="Gunawardena J."/>
            <person name="Chu W."/>
            <person name="Stover N.A."/>
            <person name="Gregory B.D."/>
            <person name="Nowacki M."/>
            <person name="Derisi J."/>
            <person name="Roy S.W."/>
            <person name="Marshall W.F."/>
            <person name="Sood P."/>
        </authorList>
    </citation>
    <scope>NUCLEOTIDE SEQUENCE [LARGE SCALE GENOMIC DNA]</scope>
    <source>
        <strain evidence="1">WM001</strain>
    </source>
</reference>
<evidence type="ECO:0000313" key="2">
    <source>
        <dbReference type="Proteomes" id="UP000187209"/>
    </source>
</evidence>
<proteinExistence type="predicted"/>
<dbReference type="AlphaFoldDB" id="A0A1R2C1H0"/>
<dbReference type="Proteomes" id="UP000187209">
    <property type="component" value="Unassembled WGS sequence"/>
</dbReference>
<evidence type="ECO:0000313" key="1">
    <source>
        <dbReference type="EMBL" id="OMJ82830.1"/>
    </source>
</evidence>
<protein>
    <submittedName>
        <fullName evidence="1">Uncharacterized protein</fullName>
    </submittedName>
</protein>
<keyword evidence="2" id="KW-1185">Reference proteome</keyword>
<dbReference type="EMBL" id="MPUH01000325">
    <property type="protein sequence ID" value="OMJ82830.1"/>
    <property type="molecule type" value="Genomic_DNA"/>
</dbReference>
<accession>A0A1R2C1H0</accession>
<comment type="caution">
    <text evidence="1">The sequence shown here is derived from an EMBL/GenBank/DDBJ whole genome shotgun (WGS) entry which is preliminary data.</text>
</comment>
<organism evidence="1 2">
    <name type="scientific">Stentor coeruleus</name>
    <dbReference type="NCBI Taxonomy" id="5963"/>
    <lineage>
        <taxon>Eukaryota</taxon>
        <taxon>Sar</taxon>
        <taxon>Alveolata</taxon>
        <taxon>Ciliophora</taxon>
        <taxon>Postciliodesmatophora</taxon>
        <taxon>Heterotrichea</taxon>
        <taxon>Heterotrichida</taxon>
        <taxon>Stentoridae</taxon>
        <taxon>Stentor</taxon>
    </lineage>
</organism>
<name>A0A1R2C1H0_9CILI</name>
<gene>
    <name evidence="1" type="ORF">SteCoe_16363</name>
</gene>
<sequence>MSSCCFPKLSCLKPKNKIRSASEAIERNTQAMKINSSITKQAIKASGADTLTNNKSLPEISKTAKAQRISHKSTIVIKLANKFQQQKLKTNVERDDSIASLSISKISKQSISDISTNDLFGDIKLVDKDRCYENTRIPRGLKKKSLDYYKIIMGHRKKEMPPMFLKNPCFGNNEGSAQRCDEDN</sequence>